<gene>
    <name evidence="2" type="ORF">DJ017_17200</name>
</gene>
<accession>A0A328AP33</accession>
<feature type="region of interest" description="Disordered" evidence="1">
    <location>
        <begin position="230"/>
        <end position="260"/>
    </location>
</feature>
<proteinExistence type="predicted"/>
<evidence type="ECO:0000256" key="1">
    <source>
        <dbReference type="SAM" id="MobiDB-lite"/>
    </source>
</evidence>
<sequence length="344" mass="37036">MLRALTSADEADGLDDATELSPVLMLDALLVILDLLHRSPCGAPVSARTVLMRKGYRRWGNERRAFERRVNAQLIGLDGLVRRLAGDGEPLLAFAPRNVARTDFMVRPGGALVAELAAPDCVELGAAVLRFDHRKNRGADALAKKLAVALAHSPESEVLRVRDILAATGEWSRYDNGGRCDRLAARFEAALGLLRAAGLCRLELEPPCERPYGWFRTWCGTEVRVTSWPRPVPLPRTDGTPSPRGRALTGRRGRPPFSPTADQRALVAALSADGCSRTLIAGRVGVSLPTLRRYFAVELAAAERRAAGPLEARGRSGGDFLQIFDALLRSARAGAGAVPAGSQP</sequence>
<evidence type="ECO:0000313" key="3">
    <source>
        <dbReference type="Proteomes" id="UP000249254"/>
    </source>
</evidence>
<dbReference type="Proteomes" id="UP000249254">
    <property type="component" value="Unassembled WGS sequence"/>
</dbReference>
<protein>
    <submittedName>
        <fullName evidence="2">Uncharacterized protein</fullName>
    </submittedName>
</protein>
<evidence type="ECO:0000313" key="2">
    <source>
        <dbReference type="EMBL" id="RAK56125.1"/>
    </source>
</evidence>
<keyword evidence="3" id="KW-1185">Reference proteome</keyword>
<dbReference type="AlphaFoldDB" id="A0A328AP33"/>
<reference evidence="3" key="1">
    <citation type="submission" date="2018-05" db="EMBL/GenBank/DDBJ databases">
        <authorList>
            <person name="Li X."/>
        </authorList>
    </citation>
    <scope>NUCLEOTIDE SEQUENCE [LARGE SCALE GENOMIC DNA]</scope>
    <source>
        <strain evidence="3">LX32</strain>
    </source>
</reference>
<organism evidence="2 3">
    <name type="scientific">Phenylobacterium soli</name>
    <dbReference type="NCBI Taxonomy" id="2170551"/>
    <lineage>
        <taxon>Bacteria</taxon>
        <taxon>Pseudomonadati</taxon>
        <taxon>Pseudomonadota</taxon>
        <taxon>Alphaproteobacteria</taxon>
        <taxon>Caulobacterales</taxon>
        <taxon>Caulobacteraceae</taxon>
        <taxon>Phenylobacterium</taxon>
    </lineage>
</organism>
<dbReference type="Gene3D" id="1.10.10.60">
    <property type="entry name" value="Homeodomain-like"/>
    <property type="match status" value="1"/>
</dbReference>
<name>A0A328AP33_9CAUL</name>
<comment type="caution">
    <text evidence="2">The sequence shown here is derived from an EMBL/GenBank/DDBJ whole genome shotgun (WGS) entry which is preliminary data.</text>
</comment>
<dbReference type="RefSeq" id="WP_111529873.1">
    <property type="nucleotide sequence ID" value="NZ_JBHRSG010000003.1"/>
</dbReference>
<dbReference type="OrthoDB" id="6039124at2"/>
<dbReference type="EMBL" id="QFYQ01000001">
    <property type="protein sequence ID" value="RAK56125.1"/>
    <property type="molecule type" value="Genomic_DNA"/>
</dbReference>